<dbReference type="PANTHER" id="PTHR34069:SF2">
    <property type="entry name" value="BETA-KETOACYL-[ACYL-CARRIER-PROTEIN] SYNTHASE III"/>
    <property type="match status" value="1"/>
</dbReference>
<dbReference type="SUPFAM" id="SSF53901">
    <property type="entry name" value="Thiolase-like"/>
    <property type="match status" value="1"/>
</dbReference>
<evidence type="ECO:0000313" key="5">
    <source>
        <dbReference type="Proteomes" id="UP000184452"/>
    </source>
</evidence>
<dbReference type="STRING" id="758803.SAMN05421803_10910"/>
<dbReference type="GO" id="GO:0044550">
    <property type="term" value="P:secondary metabolite biosynthetic process"/>
    <property type="evidence" value="ECO:0007669"/>
    <property type="project" value="TreeGrafter"/>
</dbReference>
<gene>
    <name evidence="4" type="ORF">SAMN05421803_10910</name>
</gene>
<accession>A0A1M6LPQ3</accession>
<dbReference type="InterPro" id="IPR013747">
    <property type="entry name" value="ACP_syn_III_C"/>
</dbReference>
<evidence type="ECO:0000313" key="4">
    <source>
        <dbReference type="EMBL" id="SHJ73169.1"/>
    </source>
</evidence>
<dbReference type="Gene3D" id="3.40.47.10">
    <property type="match status" value="2"/>
</dbReference>
<dbReference type="Proteomes" id="UP000184452">
    <property type="component" value="Unassembled WGS sequence"/>
</dbReference>
<dbReference type="OrthoDB" id="7055207at2"/>
<dbReference type="PANTHER" id="PTHR34069">
    <property type="entry name" value="3-OXOACYL-[ACYL-CARRIER-PROTEIN] SYNTHASE 3"/>
    <property type="match status" value="1"/>
</dbReference>
<dbReference type="AlphaFoldDB" id="A0A1M6LPQ3"/>
<evidence type="ECO:0000256" key="2">
    <source>
        <dbReference type="ARBA" id="ARBA00023315"/>
    </source>
</evidence>
<protein>
    <submittedName>
        <fullName evidence="4">3-oxoacyl-[acyl-carrier-protein] synthase-3/clorobiocin biosynthesis protein CloN2</fullName>
    </submittedName>
</protein>
<dbReference type="EMBL" id="FQZK01000009">
    <property type="protein sequence ID" value="SHJ73169.1"/>
    <property type="molecule type" value="Genomic_DNA"/>
</dbReference>
<dbReference type="RefSeq" id="WP_073380091.1">
    <property type="nucleotide sequence ID" value="NZ_FQZK01000009.1"/>
</dbReference>
<keyword evidence="2" id="KW-0012">Acyltransferase</keyword>
<keyword evidence="1" id="KW-0808">Transferase</keyword>
<name>A0A1M6LPQ3_9ACTN</name>
<dbReference type="GO" id="GO:0016746">
    <property type="term" value="F:acyltransferase activity"/>
    <property type="evidence" value="ECO:0007669"/>
    <property type="project" value="UniProtKB-KW"/>
</dbReference>
<dbReference type="CDD" id="cd00827">
    <property type="entry name" value="init_cond_enzymes"/>
    <property type="match status" value="1"/>
</dbReference>
<dbReference type="InterPro" id="IPR016039">
    <property type="entry name" value="Thiolase-like"/>
</dbReference>
<evidence type="ECO:0000259" key="3">
    <source>
        <dbReference type="Pfam" id="PF08541"/>
    </source>
</evidence>
<sequence>MRTTDLYLRGLGAFVPDAVPAASAVAEGLCPPEAPGRLDMTGAAVAGALSAPEMALRASREALARASMDPAELSLVLYADTWHQGPEGWFPQSHLQHHLGTGDALALEIRQGCNALFAGLELAAAHLAVRPAPGGALVVSSDNFGTPHMNRWTSNSSFMGDGACALVLAPGHGAVEVLSVNSMVVPELEETHRFGAPAFPPEATTDHGVVDFAAREAAFTRHLEETGAGTDLWMDVHKKMLKVVSRTMAEAGVTRADLARAAFTSLGPEDLEHRWLAVLDLPLSASTWDYGRRVGHIGAGDPFLGLRHLMDNKEVGPGDHVILGGLGSGVTVSCAVVRVLDPDDQG</sequence>
<reference evidence="4 5" key="1">
    <citation type="submission" date="2016-11" db="EMBL/GenBank/DDBJ databases">
        <authorList>
            <person name="Jaros S."/>
            <person name="Januszkiewicz K."/>
            <person name="Wedrychowicz H."/>
        </authorList>
    </citation>
    <scope>NUCLEOTIDE SEQUENCE [LARGE SCALE GENOMIC DNA]</scope>
    <source>
        <strain evidence="4 5">CGMCC 4.5723</strain>
    </source>
</reference>
<proteinExistence type="predicted"/>
<organism evidence="4 5">
    <name type="scientific">Nocardiopsis flavescens</name>
    <dbReference type="NCBI Taxonomy" id="758803"/>
    <lineage>
        <taxon>Bacteria</taxon>
        <taxon>Bacillati</taxon>
        <taxon>Actinomycetota</taxon>
        <taxon>Actinomycetes</taxon>
        <taxon>Streptosporangiales</taxon>
        <taxon>Nocardiopsidaceae</taxon>
        <taxon>Nocardiopsis</taxon>
    </lineage>
</organism>
<dbReference type="Pfam" id="PF08541">
    <property type="entry name" value="ACP_syn_III_C"/>
    <property type="match status" value="1"/>
</dbReference>
<keyword evidence="5" id="KW-1185">Reference proteome</keyword>
<evidence type="ECO:0000256" key="1">
    <source>
        <dbReference type="ARBA" id="ARBA00022679"/>
    </source>
</evidence>
<feature type="domain" description="Beta-ketoacyl-[acyl-carrier-protein] synthase III C-terminal" evidence="3">
    <location>
        <begin position="249"/>
        <end position="338"/>
    </location>
</feature>